<keyword evidence="1" id="KW-0472">Membrane</keyword>
<dbReference type="Proteomes" id="UP000571017">
    <property type="component" value="Unassembled WGS sequence"/>
</dbReference>
<proteinExistence type="predicted"/>
<feature type="domain" description="Alpha/beta hydrolase fold-5" evidence="2">
    <location>
        <begin position="62"/>
        <end position="224"/>
    </location>
</feature>
<evidence type="ECO:0000259" key="2">
    <source>
        <dbReference type="Pfam" id="PF12695"/>
    </source>
</evidence>
<accession>A0A838CRT8</accession>
<dbReference type="RefSeq" id="WP_181471804.1">
    <property type="nucleotide sequence ID" value="NZ_JACEFG010000002.1"/>
</dbReference>
<dbReference type="AlphaFoldDB" id="A0A838CRT8"/>
<name>A0A838CRT8_9BACI</name>
<evidence type="ECO:0000256" key="1">
    <source>
        <dbReference type="SAM" id="Phobius"/>
    </source>
</evidence>
<feature type="transmembrane region" description="Helical" evidence="1">
    <location>
        <begin position="7"/>
        <end position="26"/>
    </location>
</feature>
<evidence type="ECO:0000313" key="3">
    <source>
        <dbReference type="EMBL" id="MBA2174740.1"/>
    </source>
</evidence>
<dbReference type="GO" id="GO:0016787">
    <property type="term" value="F:hydrolase activity"/>
    <property type="evidence" value="ECO:0007669"/>
    <property type="project" value="UniProtKB-KW"/>
</dbReference>
<keyword evidence="1" id="KW-1133">Transmembrane helix</keyword>
<dbReference type="Pfam" id="PF12695">
    <property type="entry name" value="Abhydrolase_5"/>
    <property type="match status" value="1"/>
</dbReference>
<organism evidence="3 4">
    <name type="scientific">Halobacillus locisalis</name>
    <dbReference type="NCBI Taxonomy" id="220753"/>
    <lineage>
        <taxon>Bacteria</taxon>
        <taxon>Bacillati</taxon>
        <taxon>Bacillota</taxon>
        <taxon>Bacilli</taxon>
        <taxon>Bacillales</taxon>
        <taxon>Bacillaceae</taxon>
        <taxon>Halobacillus</taxon>
    </lineage>
</organism>
<dbReference type="EMBL" id="JACEFG010000002">
    <property type="protein sequence ID" value="MBA2174740.1"/>
    <property type="molecule type" value="Genomic_DNA"/>
</dbReference>
<dbReference type="Gene3D" id="3.40.50.1820">
    <property type="entry name" value="alpha/beta hydrolase"/>
    <property type="match status" value="1"/>
</dbReference>
<sequence length="241" mass="26634">MRRFIKYASISLGVLLLVGVLGFYIWSQQTYEASGNLEEWVVQVDQTDFGVVYEPNGEPEGGVVLYPGAKVEPEAYSYIAEKLSENGFVTGVPDVRLNLALLDTNKAQELMDQYPSVEKWYIGGHSLGGVAAASFVSQHETDGLILLAAYPTEGNSFENTDFPILSIYAENDGLTTLGKVEETEEYLSDQTTMYKIEGGNHAQFGVYGEQKGDMAADISVMEQQDEIVQVILEWLRQSDDS</sequence>
<gene>
    <name evidence="3" type="ORF">H0266_07530</name>
</gene>
<keyword evidence="4" id="KW-1185">Reference proteome</keyword>
<evidence type="ECO:0000313" key="4">
    <source>
        <dbReference type="Proteomes" id="UP000571017"/>
    </source>
</evidence>
<dbReference type="InterPro" id="IPR029059">
    <property type="entry name" value="AB_hydrolase_5"/>
</dbReference>
<protein>
    <submittedName>
        <fullName evidence="3">Alpha/beta hydrolase</fullName>
    </submittedName>
</protein>
<keyword evidence="3" id="KW-0378">Hydrolase</keyword>
<reference evidence="3 4" key="1">
    <citation type="journal article" date="2004" name="Extremophiles">
        <title>Halobacillus locisalis sp. nov., a halophilic bacterium isolated from a marine solar saltern of the Yellow Sea in Korea.</title>
        <authorList>
            <person name="Yoon J.H."/>
            <person name="Kang K.H."/>
            <person name="Oh T.K."/>
            <person name="Park Y.H."/>
        </authorList>
    </citation>
    <scope>NUCLEOTIDE SEQUENCE [LARGE SCALE GENOMIC DNA]</scope>
    <source>
        <strain evidence="3 4">KCTC 3788</strain>
    </source>
</reference>
<dbReference type="InterPro" id="IPR029058">
    <property type="entry name" value="AB_hydrolase_fold"/>
</dbReference>
<comment type="caution">
    <text evidence="3">The sequence shown here is derived from an EMBL/GenBank/DDBJ whole genome shotgun (WGS) entry which is preliminary data.</text>
</comment>
<dbReference type="SUPFAM" id="SSF53474">
    <property type="entry name" value="alpha/beta-Hydrolases"/>
    <property type="match status" value="1"/>
</dbReference>
<keyword evidence="1" id="KW-0812">Transmembrane</keyword>